<dbReference type="Pfam" id="PF02518">
    <property type="entry name" value="HATPase_c"/>
    <property type="match status" value="1"/>
</dbReference>
<dbReference type="PANTHER" id="PTHR45436:SF5">
    <property type="entry name" value="SENSOR HISTIDINE KINASE TRCS"/>
    <property type="match status" value="1"/>
</dbReference>
<protein>
    <recommendedName>
        <fullName evidence="3">histidine kinase</fullName>
        <ecNumber evidence="3">2.7.13.3</ecNumber>
    </recommendedName>
</protein>
<evidence type="ECO:0000256" key="9">
    <source>
        <dbReference type="ARBA" id="ARBA00023012"/>
    </source>
</evidence>
<dbReference type="EMBL" id="CP108341">
    <property type="protein sequence ID" value="WTW25470.1"/>
    <property type="molecule type" value="Genomic_DNA"/>
</dbReference>
<dbReference type="SUPFAM" id="SSF47384">
    <property type="entry name" value="Homodimeric domain of signal transducing histidine kinase"/>
    <property type="match status" value="1"/>
</dbReference>
<accession>A0ABZ1MDM4</accession>
<evidence type="ECO:0000256" key="2">
    <source>
        <dbReference type="ARBA" id="ARBA00004236"/>
    </source>
</evidence>
<dbReference type="InterPro" id="IPR004358">
    <property type="entry name" value="Sig_transdc_His_kin-like_C"/>
</dbReference>
<dbReference type="SMART" id="SM00387">
    <property type="entry name" value="HATPase_c"/>
    <property type="match status" value="1"/>
</dbReference>
<keyword evidence="15" id="KW-1185">Reference proteome</keyword>
<evidence type="ECO:0000259" key="13">
    <source>
        <dbReference type="PROSITE" id="PS50885"/>
    </source>
</evidence>
<feature type="region of interest" description="Disordered" evidence="11">
    <location>
        <begin position="505"/>
        <end position="533"/>
    </location>
</feature>
<evidence type="ECO:0000256" key="1">
    <source>
        <dbReference type="ARBA" id="ARBA00000085"/>
    </source>
</evidence>
<dbReference type="Gene3D" id="1.10.287.130">
    <property type="match status" value="1"/>
</dbReference>
<dbReference type="InterPro" id="IPR003594">
    <property type="entry name" value="HATPase_dom"/>
</dbReference>
<evidence type="ECO:0000256" key="10">
    <source>
        <dbReference type="ARBA" id="ARBA00023136"/>
    </source>
</evidence>
<dbReference type="CDD" id="cd00075">
    <property type="entry name" value="HATPase"/>
    <property type="match status" value="1"/>
</dbReference>
<keyword evidence="14" id="KW-0547">Nucleotide-binding</keyword>
<evidence type="ECO:0000256" key="5">
    <source>
        <dbReference type="ARBA" id="ARBA00022679"/>
    </source>
</evidence>
<gene>
    <name evidence="14" type="ORF">OHU35_05245</name>
</gene>
<keyword evidence="5" id="KW-0808">Transferase</keyword>
<dbReference type="InterPro" id="IPR005467">
    <property type="entry name" value="His_kinase_dom"/>
</dbReference>
<keyword evidence="14" id="KW-0067">ATP-binding</keyword>
<proteinExistence type="predicted"/>
<dbReference type="Proteomes" id="UP001621512">
    <property type="component" value="Chromosome"/>
</dbReference>
<dbReference type="InterPro" id="IPR003661">
    <property type="entry name" value="HisK_dim/P_dom"/>
</dbReference>
<organism evidence="14 15">
    <name type="scientific">Streptomyces purpurascens</name>
    <dbReference type="NCBI Taxonomy" id="1924"/>
    <lineage>
        <taxon>Bacteria</taxon>
        <taxon>Bacillati</taxon>
        <taxon>Actinomycetota</taxon>
        <taxon>Actinomycetes</taxon>
        <taxon>Kitasatosporales</taxon>
        <taxon>Streptomycetaceae</taxon>
        <taxon>Streptomyces</taxon>
    </lineage>
</organism>
<comment type="catalytic activity">
    <reaction evidence="1">
        <text>ATP + protein L-histidine = ADP + protein N-phospho-L-histidine.</text>
        <dbReference type="EC" id="2.7.13.3"/>
    </reaction>
</comment>
<dbReference type="RefSeq" id="WP_189724226.1">
    <property type="nucleotide sequence ID" value="NZ_BMUK01000005.1"/>
</dbReference>
<evidence type="ECO:0000256" key="3">
    <source>
        <dbReference type="ARBA" id="ARBA00012438"/>
    </source>
</evidence>
<dbReference type="InterPro" id="IPR036890">
    <property type="entry name" value="HATPase_C_sf"/>
</dbReference>
<evidence type="ECO:0000313" key="15">
    <source>
        <dbReference type="Proteomes" id="UP001621512"/>
    </source>
</evidence>
<reference evidence="14 15" key="1">
    <citation type="submission" date="2022-10" db="EMBL/GenBank/DDBJ databases">
        <title>The complete genomes of actinobacterial strains from the NBC collection.</title>
        <authorList>
            <person name="Joergensen T.S."/>
            <person name="Alvarez Arevalo M."/>
            <person name="Sterndorff E.B."/>
            <person name="Faurdal D."/>
            <person name="Vuksanovic O."/>
            <person name="Mourched A.-S."/>
            <person name="Charusanti P."/>
            <person name="Shaw S."/>
            <person name="Blin K."/>
            <person name="Weber T."/>
        </authorList>
    </citation>
    <scope>NUCLEOTIDE SEQUENCE [LARGE SCALE GENOMIC DNA]</scope>
    <source>
        <strain evidence="14 15">NBC_00017</strain>
    </source>
</reference>
<dbReference type="EC" id="2.7.13.3" evidence="3"/>
<dbReference type="CDD" id="cd06225">
    <property type="entry name" value="HAMP"/>
    <property type="match status" value="1"/>
</dbReference>
<keyword evidence="6" id="KW-0812">Transmembrane</keyword>
<evidence type="ECO:0000313" key="14">
    <source>
        <dbReference type="EMBL" id="WTW25470.1"/>
    </source>
</evidence>
<dbReference type="CDD" id="cd00082">
    <property type="entry name" value="HisKA"/>
    <property type="match status" value="1"/>
</dbReference>
<dbReference type="GO" id="GO:0005524">
    <property type="term" value="F:ATP binding"/>
    <property type="evidence" value="ECO:0007669"/>
    <property type="project" value="UniProtKB-KW"/>
</dbReference>
<dbReference type="InterPro" id="IPR036097">
    <property type="entry name" value="HisK_dim/P_sf"/>
</dbReference>
<dbReference type="Gene3D" id="3.30.565.10">
    <property type="entry name" value="Histidine kinase-like ATPase, C-terminal domain"/>
    <property type="match status" value="1"/>
</dbReference>
<evidence type="ECO:0000256" key="4">
    <source>
        <dbReference type="ARBA" id="ARBA00022553"/>
    </source>
</evidence>
<evidence type="ECO:0000256" key="8">
    <source>
        <dbReference type="ARBA" id="ARBA00022989"/>
    </source>
</evidence>
<dbReference type="Pfam" id="PF00672">
    <property type="entry name" value="HAMP"/>
    <property type="match status" value="1"/>
</dbReference>
<dbReference type="PROSITE" id="PS50109">
    <property type="entry name" value="HIS_KIN"/>
    <property type="match status" value="1"/>
</dbReference>
<dbReference type="PRINTS" id="PR00344">
    <property type="entry name" value="BCTRLSENSOR"/>
</dbReference>
<evidence type="ECO:0000256" key="6">
    <source>
        <dbReference type="ARBA" id="ARBA00022692"/>
    </source>
</evidence>
<dbReference type="InterPro" id="IPR003660">
    <property type="entry name" value="HAMP_dom"/>
</dbReference>
<feature type="domain" description="Histidine kinase" evidence="12">
    <location>
        <begin position="250"/>
        <end position="498"/>
    </location>
</feature>
<evidence type="ECO:0000256" key="11">
    <source>
        <dbReference type="SAM" id="MobiDB-lite"/>
    </source>
</evidence>
<keyword evidence="4" id="KW-0597">Phosphoprotein</keyword>
<keyword evidence="8" id="KW-1133">Transmembrane helix</keyword>
<dbReference type="SMART" id="SM00388">
    <property type="entry name" value="HisKA"/>
    <property type="match status" value="1"/>
</dbReference>
<dbReference type="PROSITE" id="PS50885">
    <property type="entry name" value="HAMP"/>
    <property type="match status" value="1"/>
</dbReference>
<name>A0ABZ1MDM4_STREF</name>
<dbReference type="Gene3D" id="6.10.340.10">
    <property type="match status" value="1"/>
</dbReference>
<sequence length="533" mass="57042">MNRRWRTLRHRSLRGRLVWGVTLLAAATVLTAQTIGFVVLRSWLLDRVDQQLTEFALPARAGLPARPAPDSVTLPSDFRITFYGSSGAERGTLGSGDKPGPRLPSLTNELNLTPGRQATLAAESGDGHWRVLWKDGSDDTSYVVALPLDTVEGATDKLLALNAAVLAVAVVGLVALGRWVVRLGLLPLTQMEHTALDITAGDLSLRLPDTDPHTETGRLGTVLNDMLDRLQQALRQREFSEARLRRFVADAGHELRTPLTAVQGFAELALRHPDRPTAQRGEGDEQIAKNAERMNLLVDDLLLLAKLDQEPAYRRVCVDMLSLAADAVSAAAVRAGSDHRVTLSPLDAPAEDTELEVVETVGDPDRLLQVVNNLLSNALVHTPLGTPVDVRVGTAHAGAAAGGIDRPGRTSAAPPLAEDTAICVIEVADQGPGLPSEEADRVFERFYRVDPSRSRDQGGSGLGLAIASAIAQGHGGRLELDTGAGSGCVFRLVLPLVSTGHLRGSEPDVNPMPRDVITRRPTGHCGKNRLGRT</sequence>
<dbReference type="SUPFAM" id="SSF158472">
    <property type="entry name" value="HAMP domain-like"/>
    <property type="match status" value="1"/>
</dbReference>
<dbReference type="InterPro" id="IPR050428">
    <property type="entry name" value="TCS_sensor_his_kinase"/>
</dbReference>
<keyword evidence="10" id="KW-0472">Membrane</keyword>
<dbReference type="SUPFAM" id="SSF55874">
    <property type="entry name" value="ATPase domain of HSP90 chaperone/DNA topoisomerase II/histidine kinase"/>
    <property type="match status" value="1"/>
</dbReference>
<comment type="subcellular location">
    <subcellularLocation>
        <location evidence="2">Cell membrane</location>
    </subcellularLocation>
</comment>
<dbReference type="Pfam" id="PF00512">
    <property type="entry name" value="HisKA"/>
    <property type="match status" value="1"/>
</dbReference>
<dbReference type="PANTHER" id="PTHR45436">
    <property type="entry name" value="SENSOR HISTIDINE KINASE YKOH"/>
    <property type="match status" value="1"/>
</dbReference>
<evidence type="ECO:0000259" key="12">
    <source>
        <dbReference type="PROSITE" id="PS50109"/>
    </source>
</evidence>
<keyword evidence="9" id="KW-0902">Two-component regulatory system</keyword>
<feature type="domain" description="HAMP" evidence="13">
    <location>
        <begin position="182"/>
        <end position="235"/>
    </location>
</feature>
<keyword evidence="7" id="KW-0418">Kinase</keyword>
<dbReference type="SMART" id="SM00304">
    <property type="entry name" value="HAMP"/>
    <property type="match status" value="1"/>
</dbReference>
<evidence type="ECO:0000256" key="7">
    <source>
        <dbReference type="ARBA" id="ARBA00022777"/>
    </source>
</evidence>